<accession>A0A914QMS3</accession>
<reference evidence="7" key="1">
    <citation type="submission" date="2022-11" db="UniProtKB">
        <authorList>
            <consortium name="WormBaseParasite"/>
        </authorList>
    </citation>
    <scope>IDENTIFICATION</scope>
</reference>
<proteinExistence type="predicted"/>
<keyword evidence="3" id="KW-0347">Helicase</keyword>
<keyword evidence="6" id="KW-1185">Reference proteome</keyword>
<protein>
    <submittedName>
        <fullName evidence="7">Helicase ATP-binding domain-containing protein</fullName>
    </submittedName>
</protein>
<dbReference type="Gene3D" id="3.40.50.300">
    <property type="entry name" value="P-loop containing nucleotide triphosphate hydrolases"/>
    <property type="match status" value="1"/>
</dbReference>
<dbReference type="GO" id="GO:0003676">
    <property type="term" value="F:nucleic acid binding"/>
    <property type="evidence" value="ECO:0007669"/>
    <property type="project" value="InterPro"/>
</dbReference>
<dbReference type="GO" id="GO:0004386">
    <property type="term" value="F:helicase activity"/>
    <property type="evidence" value="ECO:0007669"/>
    <property type="project" value="UniProtKB-KW"/>
</dbReference>
<dbReference type="PROSITE" id="PS51192">
    <property type="entry name" value="HELICASE_ATP_BIND_1"/>
    <property type="match status" value="1"/>
</dbReference>
<dbReference type="Proteomes" id="UP000887578">
    <property type="component" value="Unplaced"/>
</dbReference>
<dbReference type="GO" id="GO:0016787">
    <property type="term" value="F:hydrolase activity"/>
    <property type="evidence" value="ECO:0007669"/>
    <property type="project" value="UniProtKB-KW"/>
</dbReference>
<dbReference type="InterPro" id="IPR027417">
    <property type="entry name" value="P-loop_NTPase"/>
</dbReference>
<keyword evidence="1" id="KW-0547">Nucleotide-binding</keyword>
<organism evidence="6 7">
    <name type="scientific">Panagrolaimus davidi</name>
    <dbReference type="NCBI Taxonomy" id="227884"/>
    <lineage>
        <taxon>Eukaryota</taxon>
        <taxon>Metazoa</taxon>
        <taxon>Ecdysozoa</taxon>
        <taxon>Nematoda</taxon>
        <taxon>Chromadorea</taxon>
        <taxon>Rhabditida</taxon>
        <taxon>Tylenchina</taxon>
        <taxon>Panagrolaimomorpha</taxon>
        <taxon>Panagrolaimoidea</taxon>
        <taxon>Panagrolaimidae</taxon>
        <taxon>Panagrolaimus</taxon>
    </lineage>
</organism>
<dbReference type="SUPFAM" id="SSF52540">
    <property type="entry name" value="P-loop containing nucleoside triphosphate hydrolases"/>
    <property type="match status" value="1"/>
</dbReference>
<keyword evidence="4" id="KW-0067">ATP-binding</keyword>
<sequence length="160" mass="17998">MKFGPPLGKLGFEGFKELNTIQSIVFEQAYHTVENLLICAPTGAGKTNIAMLSVLKTIRDHCKSDGTIDKNDFKIIYIAPMKALAAEMTENFSKRLSKLGLKVRELTGDTTLTKKEIAETQMLVLTPEKWDVVTRKADDEELTSLVRLLIIDEVHLLRMF</sequence>
<feature type="domain" description="Helicase ATP-binding" evidence="5">
    <location>
        <begin position="27"/>
        <end position="160"/>
    </location>
</feature>
<dbReference type="InterPro" id="IPR050474">
    <property type="entry name" value="Hel308_SKI2-like"/>
</dbReference>
<evidence type="ECO:0000256" key="4">
    <source>
        <dbReference type="ARBA" id="ARBA00022840"/>
    </source>
</evidence>
<dbReference type="GO" id="GO:0005524">
    <property type="term" value="F:ATP binding"/>
    <property type="evidence" value="ECO:0007669"/>
    <property type="project" value="UniProtKB-KW"/>
</dbReference>
<dbReference type="SMART" id="SM00487">
    <property type="entry name" value="DEXDc"/>
    <property type="match status" value="1"/>
</dbReference>
<keyword evidence="2" id="KW-0378">Hydrolase</keyword>
<dbReference type="PANTHER" id="PTHR47961">
    <property type="entry name" value="DNA POLYMERASE THETA, PUTATIVE (AFU_ORTHOLOGUE AFUA_1G05260)-RELATED"/>
    <property type="match status" value="1"/>
</dbReference>
<name>A0A914QMS3_9BILA</name>
<evidence type="ECO:0000256" key="3">
    <source>
        <dbReference type="ARBA" id="ARBA00022806"/>
    </source>
</evidence>
<evidence type="ECO:0000256" key="2">
    <source>
        <dbReference type="ARBA" id="ARBA00022801"/>
    </source>
</evidence>
<evidence type="ECO:0000313" key="7">
    <source>
        <dbReference type="WBParaSite" id="PDA_v2.g5039.t1"/>
    </source>
</evidence>
<dbReference type="PANTHER" id="PTHR47961:SF13">
    <property type="entry name" value="ACTIVATING SIGNAL COINTEGRATOR 1 COMPLEX SUBUNIT 3"/>
    <property type="match status" value="1"/>
</dbReference>
<dbReference type="InterPro" id="IPR011545">
    <property type="entry name" value="DEAD/DEAH_box_helicase_dom"/>
</dbReference>
<dbReference type="InterPro" id="IPR014001">
    <property type="entry name" value="Helicase_ATP-bd"/>
</dbReference>
<dbReference type="WBParaSite" id="PDA_v2.g5039.t1">
    <property type="protein sequence ID" value="PDA_v2.g5039.t1"/>
    <property type="gene ID" value="PDA_v2.g5039"/>
</dbReference>
<dbReference type="AlphaFoldDB" id="A0A914QMS3"/>
<evidence type="ECO:0000313" key="6">
    <source>
        <dbReference type="Proteomes" id="UP000887578"/>
    </source>
</evidence>
<evidence type="ECO:0000256" key="1">
    <source>
        <dbReference type="ARBA" id="ARBA00022741"/>
    </source>
</evidence>
<dbReference type="FunFam" id="3.40.50.300:FF:003287">
    <property type="entry name" value="U5 small nuclear ribonucleoprotein 200 kDa helicase"/>
    <property type="match status" value="1"/>
</dbReference>
<evidence type="ECO:0000259" key="5">
    <source>
        <dbReference type="PROSITE" id="PS51192"/>
    </source>
</evidence>
<dbReference type="Pfam" id="PF00270">
    <property type="entry name" value="DEAD"/>
    <property type="match status" value="1"/>
</dbReference>